<keyword evidence="1" id="KW-0805">Transcription regulation</keyword>
<evidence type="ECO:0000256" key="2">
    <source>
        <dbReference type="ARBA" id="ARBA00023125"/>
    </source>
</evidence>
<name>A0ABT1UPJ0_9ACTN</name>
<dbReference type="SMART" id="SM00346">
    <property type="entry name" value="HTH_ICLR"/>
    <property type="match status" value="1"/>
</dbReference>
<evidence type="ECO:0000259" key="4">
    <source>
        <dbReference type="PROSITE" id="PS51077"/>
    </source>
</evidence>
<protein>
    <submittedName>
        <fullName evidence="6">IclR family transcriptional regulator</fullName>
    </submittedName>
</protein>
<evidence type="ECO:0000313" key="7">
    <source>
        <dbReference type="Proteomes" id="UP001204746"/>
    </source>
</evidence>
<feature type="domain" description="IclR-ED" evidence="5">
    <location>
        <begin position="68"/>
        <end position="248"/>
    </location>
</feature>
<dbReference type="RefSeq" id="WP_256648089.1">
    <property type="nucleotide sequence ID" value="NZ_JANIAA010000001.1"/>
</dbReference>
<dbReference type="SUPFAM" id="SSF55781">
    <property type="entry name" value="GAF domain-like"/>
    <property type="match status" value="1"/>
</dbReference>
<keyword evidence="3" id="KW-0804">Transcription</keyword>
<evidence type="ECO:0000259" key="5">
    <source>
        <dbReference type="PROSITE" id="PS51078"/>
    </source>
</evidence>
<dbReference type="SUPFAM" id="SSF46785">
    <property type="entry name" value="Winged helix' DNA-binding domain"/>
    <property type="match status" value="1"/>
</dbReference>
<comment type="caution">
    <text evidence="6">The sequence shown here is derived from an EMBL/GenBank/DDBJ whole genome shotgun (WGS) entry which is preliminary data.</text>
</comment>
<dbReference type="InterPro" id="IPR005471">
    <property type="entry name" value="Tscrpt_reg_IclR_N"/>
</dbReference>
<evidence type="ECO:0000313" key="6">
    <source>
        <dbReference type="EMBL" id="MCQ8186891.1"/>
    </source>
</evidence>
<keyword evidence="7" id="KW-1185">Reference proteome</keyword>
<dbReference type="PROSITE" id="PS51078">
    <property type="entry name" value="ICLR_ED"/>
    <property type="match status" value="1"/>
</dbReference>
<organism evidence="6 7">
    <name type="scientific">Streptomyces rugosispiralis</name>
    <dbReference type="NCBI Taxonomy" id="2967341"/>
    <lineage>
        <taxon>Bacteria</taxon>
        <taxon>Bacillati</taxon>
        <taxon>Actinomycetota</taxon>
        <taxon>Actinomycetes</taxon>
        <taxon>Kitasatosporales</taxon>
        <taxon>Streptomycetaceae</taxon>
        <taxon>Streptomyces</taxon>
    </lineage>
</organism>
<evidence type="ECO:0000256" key="3">
    <source>
        <dbReference type="ARBA" id="ARBA00023163"/>
    </source>
</evidence>
<dbReference type="Gene3D" id="1.10.10.10">
    <property type="entry name" value="Winged helix-like DNA-binding domain superfamily/Winged helix DNA-binding domain"/>
    <property type="match status" value="1"/>
</dbReference>
<gene>
    <name evidence="6" type="ORF">NP777_01205</name>
</gene>
<dbReference type="EMBL" id="JANIAA010000001">
    <property type="protein sequence ID" value="MCQ8186891.1"/>
    <property type="molecule type" value="Genomic_DNA"/>
</dbReference>
<proteinExistence type="predicted"/>
<sequence>MSDRVQAVERALLLLEEVAASPVPPTASEIAQRAGVNRATAWRLLSTLEHFDLVERDPLSGRYTIAYGTVRLASATDASLLIRRARPALERLAARTDGSAFLEVATRGTLVVLDEARPASPVHVDLAGLDVPLHCGSAGKLYLASLPERELADHLAAPLARPTPYTITSARALRAELDECRRTGVAVNYKEHQEEWCGITAAIRDRAGRDLAYVNLTLPTYRWTDPELRALAPVLKEAAGEIEERLHMC</sequence>
<dbReference type="InterPro" id="IPR050707">
    <property type="entry name" value="HTH_MetabolicPath_Reg"/>
</dbReference>
<dbReference type="PROSITE" id="PS51077">
    <property type="entry name" value="HTH_ICLR"/>
    <property type="match status" value="1"/>
</dbReference>
<dbReference type="Pfam" id="PF09339">
    <property type="entry name" value="HTH_IclR"/>
    <property type="match status" value="1"/>
</dbReference>
<dbReference type="InterPro" id="IPR029016">
    <property type="entry name" value="GAF-like_dom_sf"/>
</dbReference>
<dbReference type="Pfam" id="PF01614">
    <property type="entry name" value="IclR_C"/>
    <property type="match status" value="1"/>
</dbReference>
<accession>A0ABT1UPJ0</accession>
<keyword evidence="2" id="KW-0238">DNA-binding</keyword>
<dbReference type="InterPro" id="IPR036388">
    <property type="entry name" value="WH-like_DNA-bd_sf"/>
</dbReference>
<dbReference type="InterPro" id="IPR014757">
    <property type="entry name" value="Tscrpt_reg_IclR_C"/>
</dbReference>
<dbReference type="InterPro" id="IPR036390">
    <property type="entry name" value="WH_DNA-bd_sf"/>
</dbReference>
<reference evidence="6 7" key="1">
    <citation type="submission" date="2022-07" db="EMBL/GenBank/DDBJ databases">
        <authorList>
            <person name="Phongsopitanun W."/>
            <person name="Tanasupawat S."/>
        </authorList>
    </citation>
    <scope>NUCLEOTIDE SEQUENCE [LARGE SCALE GENOMIC DNA]</scope>
    <source>
        <strain evidence="6 7">RCU-064</strain>
    </source>
</reference>
<dbReference type="PANTHER" id="PTHR30136:SF24">
    <property type="entry name" value="HTH-TYPE TRANSCRIPTIONAL REPRESSOR ALLR"/>
    <property type="match status" value="1"/>
</dbReference>
<feature type="domain" description="HTH iclR-type" evidence="4">
    <location>
        <begin position="5"/>
        <end position="67"/>
    </location>
</feature>
<dbReference type="Gene3D" id="3.30.450.40">
    <property type="match status" value="1"/>
</dbReference>
<evidence type="ECO:0000256" key="1">
    <source>
        <dbReference type="ARBA" id="ARBA00023015"/>
    </source>
</evidence>
<dbReference type="PANTHER" id="PTHR30136">
    <property type="entry name" value="HELIX-TURN-HELIX TRANSCRIPTIONAL REGULATOR, ICLR FAMILY"/>
    <property type="match status" value="1"/>
</dbReference>
<dbReference type="Proteomes" id="UP001204746">
    <property type="component" value="Unassembled WGS sequence"/>
</dbReference>